<accession>A0ABP4UX26</accession>
<dbReference type="PANTHER" id="PTHR30543">
    <property type="entry name" value="CHROMATE REDUCTASE"/>
    <property type="match status" value="1"/>
</dbReference>
<name>A0ABP4UX26_9ACTN</name>
<evidence type="ECO:0000313" key="2">
    <source>
        <dbReference type="EMBL" id="GAA1711772.1"/>
    </source>
</evidence>
<keyword evidence="3" id="KW-1185">Reference proteome</keyword>
<dbReference type="Proteomes" id="UP001500383">
    <property type="component" value="Unassembled WGS sequence"/>
</dbReference>
<comment type="caution">
    <text evidence="2">The sequence shown here is derived from an EMBL/GenBank/DDBJ whole genome shotgun (WGS) entry which is preliminary data.</text>
</comment>
<dbReference type="InterPro" id="IPR050712">
    <property type="entry name" value="NAD(P)H-dep_reductase"/>
</dbReference>
<dbReference type="Gene3D" id="3.40.50.360">
    <property type="match status" value="1"/>
</dbReference>
<dbReference type="EMBL" id="BAAAQG010000010">
    <property type="protein sequence ID" value="GAA1711772.1"/>
    <property type="molecule type" value="Genomic_DNA"/>
</dbReference>
<proteinExistence type="predicted"/>
<gene>
    <name evidence="2" type="ORF">GCM10009831_21790</name>
</gene>
<dbReference type="InterPro" id="IPR029039">
    <property type="entry name" value="Flavoprotein-like_sf"/>
</dbReference>
<dbReference type="PANTHER" id="PTHR30543:SF21">
    <property type="entry name" value="NAD(P)H-DEPENDENT FMN REDUCTASE LOT6"/>
    <property type="match status" value="1"/>
</dbReference>
<organism evidence="2 3">
    <name type="scientific">Dietzia cercidiphylli</name>
    <dbReference type="NCBI Taxonomy" id="498199"/>
    <lineage>
        <taxon>Bacteria</taxon>
        <taxon>Bacillati</taxon>
        <taxon>Actinomycetota</taxon>
        <taxon>Actinomycetes</taxon>
        <taxon>Mycobacteriales</taxon>
        <taxon>Dietziaceae</taxon>
        <taxon>Dietzia</taxon>
    </lineage>
</organism>
<dbReference type="RefSeq" id="WP_182639629.1">
    <property type="nucleotide sequence ID" value="NZ_BAAAQG010000010.1"/>
</dbReference>
<dbReference type="InterPro" id="IPR005025">
    <property type="entry name" value="FMN_Rdtase-like_dom"/>
</dbReference>
<evidence type="ECO:0000313" key="3">
    <source>
        <dbReference type="Proteomes" id="UP001500383"/>
    </source>
</evidence>
<evidence type="ECO:0000259" key="1">
    <source>
        <dbReference type="Pfam" id="PF03358"/>
    </source>
</evidence>
<dbReference type="Pfam" id="PF03358">
    <property type="entry name" value="FMN_red"/>
    <property type="match status" value="1"/>
</dbReference>
<dbReference type="SUPFAM" id="SSF52218">
    <property type="entry name" value="Flavoproteins"/>
    <property type="match status" value="1"/>
</dbReference>
<reference evidence="3" key="1">
    <citation type="journal article" date="2019" name="Int. J. Syst. Evol. Microbiol.">
        <title>The Global Catalogue of Microorganisms (GCM) 10K type strain sequencing project: providing services to taxonomists for standard genome sequencing and annotation.</title>
        <authorList>
            <consortium name="The Broad Institute Genomics Platform"/>
            <consortium name="The Broad Institute Genome Sequencing Center for Infectious Disease"/>
            <person name="Wu L."/>
            <person name="Ma J."/>
        </authorList>
    </citation>
    <scope>NUCLEOTIDE SEQUENCE [LARGE SCALE GENOMIC DNA]</scope>
    <source>
        <strain evidence="3">JCM 16002</strain>
    </source>
</reference>
<protein>
    <submittedName>
        <fullName evidence="2">NADPH-dependent FMN reductase</fullName>
    </submittedName>
</protein>
<sequence length="188" mass="20565">MKIGIILGSVRDERGGAAVADWVTAEASSRELATYDLVDLKSFDVPLLTSATVPGAANKQYDDERVTRWSEAIDSYDAFIFVTPEYNHGVPGALKNAFDSLGDEWADKPVAFVSYGAEGGVRAVEQWRQIVANFRMFGVRQQVSLSLFTEFGPEGLQPNDRRAGEISTLFDQLEDAVRRFAPIPAGSA</sequence>
<feature type="domain" description="NADPH-dependent FMN reductase-like" evidence="1">
    <location>
        <begin position="1"/>
        <end position="148"/>
    </location>
</feature>